<evidence type="ECO:0000313" key="1">
    <source>
        <dbReference type="EMBL" id="TFD91747.1"/>
    </source>
</evidence>
<organism evidence="1 2">
    <name type="scientific">Cryobacterium lactosi</name>
    <dbReference type="NCBI Taxonomy" id="1259202"/>
    <lineage>
        <taxon>Bacteria</taxon>
        <taxon>Bacillati</taxon>
        <taxon>Actinomycetota</taxon>
        <taxon>Actinomycetes</taxon>
        <taxon>Micrococcales</taxon>
        <taxon>Microbacteriaceae</taxon>
        <taxon>Cryobacterium</taxon>
    </lineage>
</organism>
<dbReference type="EMBL" id="SOHM01000015">
    <property type="protein sequence ID" value="TFD91747.1"/>
    <property type="molecule type" value="Genomic_DNA"/>
</dbReference>
<protein>
    <submittedName>
        <fullName evidence="1">Uncharacterized protein</fullName>
    </submittedName>
</protein>
<proteinExistence type="predicted"/>
<dbReference type="AlphaFoldDB" id="A0A4R9BVW4"/>
<reference evidence="1 2" key="1">
    <citation type="submission" date="2019-03" db="EMBL/GenBank/DDBJ databases">
        <title>Genomics of glacier-inhabiting Cryobacterium strains.</title>
        <authorList>
            <person name="Liu Q."/>
            <person name="Xin Y.-H."/>
        </authorList>
    </citation>
    <scope>NUCLEOTIDE SEQUENCE [LARGE SCALE GENOMIC DNA]</scope>
    <source>
        <strain evidence="1 2">Sr59</strain>
    </source>
</reference>
<evidence type="ECO:0000313" key="2">
    <source>
        <dbReference type="Proteomes" id="UP000298468"/>
    </source>
</evidence>
<keyword evidence="2" id="KW-1185">Reference proteome</keyword>
<sequence>MKRIYHPGGSIVTGSALADAVMLYAEALSNRRETDVVDIPVIVADGSRGRAQFLIGSSSQLVSVTSADGESELTETATTQALRDKVRTNALPPSLVWAGAPMGSPQFDEFDY</sequence>
<accession>A0A4R9BVW4</accession>
<gene>
    <name evidence="1" type="ORF">E3T61_08615</name>
</gene>
<comment type="caution">
    <text evidence="1">The sequence shown here is derived from an EMBL/GenBank/DDBJ whole genome shotgun (WGS) entry which is preliminary data.</text>
</comment>
<name>A0A4R9BVW4_9MICO</name>
<dbReference type="RefSeq" id="WP_134640433.1">
    <property type="nucleotide sequence ID" value="NZ_SOHM01000015.1"/>
</dbReference>
<dbReference type="OrthoDB" id="5119511at2"/>
<dbReference type="Proteomes" id="UP000298468">
    <property type="component" value="Unassembled WGS sequence"/>
</dbReference>